<dbReference type="InterPro" id="IPR032808">
    <property type="entry name" value="DoxX"/>
</dbReference>
<name>A0A6N7C1A7_9GAMM</name>
<keyword evidence="9" id="KW-1185">Reference proteome</keyword>
<keyword evidence="4 7" id="KW-0812">Transmembrane</keyword>
<evidence type="ECO:0000256" key="3">
    <source>
        <dbReference type="ARBA" id="ARBA00022475"/>
    </source>
</evidence>
<gene>
    <name evidence="8" type="ORF">FQV37_938</name>
</gene>
<dbReference type="RefSeq" id="WP_160022383.1">
    <property type="nucleotide sequence ID" value="NZ_VZIZ01000019.1"/>
</dbReference>
<dbReference type="Proteomes" id="UP000471465">
    <property type="component" value="Unassembled WGS sequence"/>
</dbReference>
<dbReference type="PANTHER" id="PTHR33452:SF1">
    <property type="entry name" value="INNER MEMBRANE PROTEIN YPHA-RELATED"/>
    <property type="match status" value="1"/>
</dbReference>
<keyword evidence="6 7" id="KW-0472">Membrane</keyword>
<reference evidence="8 9" key="1">
    <citation type="submission" date="2019-09" db="EMBL/GenBank/DDBJ databases">
        <title>Draft genome sequence of Psychrobacter nivimaris LAMA 639, in search for biotechnological relevant genes.</title>
        <authorList>
            <person name="Lima A.O.S."/>
            <person name="Staloch B.E.K."/>
            <person name="Freitas R.C."/>
            <person name="Niero H."/>
            <person name="Silva M.A.C."/>
        </authorList>
    </citation>
    <scope>NUCLEOTIDE SEQUENCE [LARGE SCALE GENOMIC DNA]</scope>
    <source>
        <strain evidence="8 9">LAMA 639</strain>
    </source>
</reference>
<dbReference type="Pfam" id="PF07681">
    <property type="entry name" value="DoxX"/>
    <property type="match status" value="1"/>
</dbReference>
<keyword evidence="3" id="KW-1003">Cell membrane</keyword>
<dbReference type="GO" id="GO:0005886">
    <property type="term" value="C:plasma membrane"/>
    <property type="evidence" value="ECO:0007669"/>
    <property type="project" value="UniProtKB-SubCell"/>
</dbReference>
<dbReference type="PANTHER" id="PTHR33452">
    <property type="entry name" value="OXIDOREDUCTASE CATD-RELATED"/>
    <property type="match status" value="1"/>
</dbReference>
<feature type="transmembrane region" description="Helical" evidence="7">
    <location>
        <begin position="46"/>
        <end position="64"/>
    </location>
</feature>
<dbReference type="EMBL" id="VZIZ01000019">
    <property type="protein sequence ID" value="KAF0568530.1"/>
    <property type="molecule type" value="Genomic_DNA"/>
</dbReference>
<feature type="transmembrane region" description="Helical" evidence="7">
    <location>
        <begin position="71"/>
        <end position="90"/>
    </location>
</feature>
<feature type="transmembrane region" description="Helical" evidence="7">
    <location>
        <begin position="7"/>
        <end position="26"/>
    </location>
</feature>
<dbReference type="AlphaFoldDB" id="A0A6N7C1A7"/>
<feature type="transmembrane region" description="Helical" evidence="7">
    <location>
        <begin position="102"/>
        <end position="122"/>
    </location>
</feature>
<evidence type="ECO:0000256" key="5">
    <source>
        <dbReference type="ARBA" id="ARBA00022989"/>
    </source>
</evidence>
<dbReference type="InterPro" id="IPR051907">
    <property type="entry name" value="DoxX-like_oxidoreductase"/>
</dbReference>
<evidence type="ECO:0000256" key="2">
    <source>
        <dbReference type="ARBA" id="ARBA00006679"/>
    </source>
</evidence>
<accession>A0A6N7C1A7</accession>
<evidence type="ECO:0000256" key="6">
    <source>
        <dbReference type="ARBA" id="ARBA00023136"/>
    </source>
</evidence>
<evidence type="ECO:0000256" key="4">
    <source>
        <dbReference type="ARBA" id="ARBA00022692"/>
    </source>
</evidence>
<keyword evidence="5 7" id="KW-1133">Transmembrane helix</keyword>
<evidence type="ECO:0000256" key="7">
    <source>
        <dbReference type="SAM" id="Phobius"/>
    </source>
</evidence>
<evidence type="ECO:0000313" key="9">
    <source>
        <dbReference type="Proteomes" id="UP000471465"/>
    </source>
</evidence>
<organism evidence="8 9">
    <name type="scientific">Psychrobacter nivimaris</name>
    <dbReference type="NCBI Taxonomy" id="281738"/>
    <lineage>
        <taxon>Bacteria</taxon>
        <taxon>Pseudomonadati</taxon>
        <taxon>Pseudomonadota</taxon>
        <taxon>Gammaproteobacteria</taxon>
        <taxon>Moraxellales</taxon>
        <taxon>Moraxellaceae</taxon>
        <taxon>Psychrobacter</taxon>
    </lineage>
</organism>
<proteinExistence type="inferred from homology"/>
<comment type="subcellular location">
    <subcellularLocation>
        <location evidence="1">Cell membrane</location>
        <topology evidence="1">Multi-pass membrane protein</topology>
    </subcellularLocation>
</comment>
<comment type="caution">
    <text evidence="8">The sequence shown here is derived from an EMBL/GenBank/DDBJ whole genome shotgun (WGS) entry which is preliminary data.</text>
</comment>
<evidence type="ECO:0000313" key="8">
    <source>
        <dbReference type="EMBL" id="KAF0568530.1"/>
    </source>
</evidence>
<protein>
    <submittedName>
        <fullName evidence="8">Putative membrane protein, DoxX/SURF4 family</fullName>
    </submittedName>
</protein>
<comment type="similarity">
    <text evidence="2">Belongs to the DoxX family.</text>
</comment>
<evidence type="ECO:0000256" key="1">
    <source>
        <dbReference type="ARBA" id="ARBA00004651"/>
    </source>
</evidence>
<sequence>MDKLQQFSAPLGRLLLSVIFIFAGIGKITDYATTQGYMESVGVPGMLLPLVIAFEVLGGIAILLGYKARPIAFLFAGFSIVSAIIFHQFWTDESQMISFMKNISIAGGFLMIFAHGAGVYSIDSKR</sequence>